<name>A0ABQ9YIT1_9EUKA</name>
<accession>A0ABQ9YIT1</accession>
<gene>
    <name evidence="2" type="ORF">BLNAU_1228</name>
</gene>
<sequence length="455" mass="50590">MVFQKDSDSISPVSLDEHSLSFATTLALLPIGRIGRCHCRIHGRSRFLLCRHPHPPTPLCHSLTTHTLPLPLPLPHHPHPPTLLCLSLTTHTLPLPSATPSPPTPSLCLCLSLTTHTLPLSSASPSPRTPSHSPLPLPHHPHPPTPLCLSLTTHTLPLSSASPSPRTPSTPLCLSLTTHTLPLPSASPSPPTPSHSPVPLPHRQLSIVVLVSSPSRIITVATMEMVKALTMWCSSRDQYALVQADLIPQLIITLSAQSLPVADAVDIHTSLLNIIVDSLWLSTPRSLAFLGNQDENGQQHVHETIMKQVVAPSEKYICHLCVNRFSIIDGNQSRSFLELIARILRISPYYQQTMDFILGLPVFLTVPCCLTFFEYDGSIWCFLHTMNHARWEWNKGRGEVRQMWKKVLQMLRMEGIEDVIEEKLEIDRNGTKGREIVIFSIDWNNLQGMNLSERE</sequence>
<feature type="region of interest" description="Disordered" evidence="1">
    <location>
        <begin position="120"/>
        <end position="148"/>
    </location>
</feature>
<organism evidence="2 3">
    <name type="scientific">Blattamonas nauphoetae</name>
    <dbReference type="NCBI Taxonomy" id="2049346"/>
    <lineage>
        <taxon>Eukaryota</taxon>
        <taxon>Metamonada</taxon>
        <taxon>Preaxostyla</taxon>
        <taxon>Oxymonadida</taxon>
        <taxon>Blattamonas</taxon>
    </lineage>
</organism>
<comment type="caution">
    <text evidence="2">The sequence shown here is derived from an EMBL/GenBank/DDBJ whole genome shotgun (WGS) entry which is preliminary data.</text>
</comment>
<dbReference type="EMBL" id="JARBJD010000005">
    <property type="protein sequence ID" value="KAK2963663.1"/>
    <property type="molecule type" value="Genomic_DNA"/>
</dbReference>
<proteinExistence type="predicted"/>
<reference evidence="2 3" key="1">
    <citation type="journal article" date="2022" name="bioRxiv">
        <title>Genomics of Preaxostyla Flagellates Illuminates Evolutionary Transitions and the Path Towards Mitochondrial Loss.</title>
        <authorList>
            <person name="Novak L.V.F."/>
            <person name="Treitli S.C."/>
            <person name="Pyrih J."/>
            <person name="Halakuc P."/>
            <person name="Pipaliya S.V."/>
            <person name="Vacek V."/>
            <person name="Brzon O."/>
            <person name="Soukal P."/>
            <person name="Eme L."/>
            <person name="Dacks J.B."/>
            <person name="Karnkowska A."/>
            <person name="Elias M."/>
            <person name="Hampl V."/>
        </authorList>
    </citation>
    <scope>NUCLEOTIDE SEQUENCE [LARGE SCALE GENOMIC DNA]</scope>
    <source>
        <strain evidence="2">NAU3</strain>
        <tissue evidence="2">Gut</tissue>
    </source>
</reference>
<feature type="compositionally biased region" description="Low complexity" evidence="1">
    <location>
        <begin position="120"/>
        <end position="132"/>
    </location>
</feature>
<evidence type="ECO:0000256" key="1">
    <source>
        <dbReference type="SAM" id="MobiDB-lite"/>
    </source>
</evidence>
<dbReference type="Proteomes" id="UP001281761">
    <property type="component" value="Unassembled WGS sequence"/>
</dbReference>
<protein>
    <submittedName>
        <fullName evidence="2">Uncharacterized protein</fullName>
    </submittedName>
</protein>
<evidence type="ECO:0000313" key="2">
    <source>
        <dbReference type="EMBL" id="KAK2963663.1"/>
    </source>
</evidence>
<evidence type="ECO:0000313" key="3">
    <source>
        <dbReference type="Proteomes" id="UP001281761"/>
    </source>
</evidence>
<feature type="compositionally biased region" description="Pro residues" evidence="1">
    <location>
        <begin position="133"/>
        <end position="146"/>
    </location>
</feature>
<keyword evidence="3" id="KW-1185">Reference proteome</keyword>